<dbReference type="InterPro" id="IPR001279">
    <property type="entry name" value="Metallo-B-lactamas"/>
</dbReference>
<dbReference type="Proteomes" id="UP000033070">
    <property type="component" value="Chromosome"/>
</dbReference>
<feature type="domain" description="Metallo-beta-lactamase" evidence="1">
    <location>
        <begin position="11"/>
        <end position="186"/>
    </location>
</feature>
<name>A0A2Z6GD97_9PROT</name>
<dbReference type="STRING" id="1188319.OYT1_01057"/>
<organism evidence="2 3">
    <name type="scientific">Ferriphaselus amnicola</name>
    <dbReference type="NCBI Taxonomy" id="1188319"/>
    <lineage>
        <taxon>Bacteria</taxon>
        <taxon>Pseudomonadati</taxon>
        <taxon>Pseudomonadota</taxon>
        <taxon>Betaproteobacteria</taxon>
        <taxon>Nitrosomonadales</taxon>
        <taxon>Gallionellaceae</taxon>
        <taxon>Ferriphaselus</taxon>
    </lineage>
</organism>
<evidence type="ECO:0000259" key="1">
    <source>
        <dbReference type="SMART" id="SM00849"/>
    </source>
</evidence>
<dbReference type="Pfam" id="PF12706">
    <property type="entry name" value="Lactamase_B_2"/>
    <property type="match status" value="1"/>
</dbReference>
<reference evidence="2 3" key="1">
    <citation type="submission" date="2018-06" db="EMBL/GenBank/DDBJ databases">
        <title>OYT1 Genome Sequencing.</title>
        <authorList>
            <person name="Kato S."/>
            <person name="Itoh T."/>
            <person name="Ohkuma M."/>
        </authorList>
    </citation>
    <scope>NUCLEOTIDE SEQUENCE [LARGE SCALE GENOMIC DNA]</scope>
    <source>
        <strain evidence="2 3">OYT1</strain>
    </source>
</reference>
<dbReference type="PANTHER" id="PTHR47619:SF1">
    <property type="entry name" value="EXODEOXYRIBONUCLEASE WALJ"/>
    <property type="match status" value="1"/>
</dbReference>
<gene>
    <name evidence="2" type="ORF">OYT1_ch2066</name>
</gene>
<dbReference type="InterPro" id="IPR036866">
    <property type="entry name" value="RibonucZ/Hydroxyglut_hydro"/>
</dbReference>
<dbReference type="EMBL" id="AP018738">
    <property type="protein sequence ID" value="BBE51591.1"/>
    <property type="molecule type" value="Genomic_DNA"/>
</dbReference>
<keyword evidence="3" id="KW-1185">Reference proteome</keyword>
<dbReference type="SMART" id="SM00849">
    <property type="entry name" value="Lactamase_B"/>
    <property type="match status" value="1"/>
</dbReference>
<proteinExistence type="predicted"/>
<dbReference type="GO" id="GO:0016787">
    <property type="term" value="F:hydrolase activity"/>
    <property type="evidence" value="ECO:0007669"/>
    <property type="project" value="UniProtKB-KW"/>
</dbReference>
<accession>A0A2Z6GD97</accession>
<dbReference type="SUPFAM" id="SSF56281">
    <property type="entry name" value="Metallo-hydrolase/oxidoreductase"/>
    <property type="match status" value="1"/>
</dbReference>
<protein>
    <submittedName>
        <fullName evidence="2">Metallo-hydrolase YycJ</fullName>
    </submittedName>
</protein>
<dbReference type="PANTHER" id="PTHR47619">
    <property type="entry name" value="METALLO-HYDROLASE YYCJ-RELATED"/>
    <property type="match status" value="1"/>
</dbReference>
<keyword evidence="2" id="KW-0378">Hydrolase</keyword>
<dbReference type="AlphaFoldDB" id="A0A2Z6GD97"/>
<dbReference type="OrthoDB" id="9803916at2"/>
<evidence type="ECO:0000313" key="3">
    <source>
        <dbReference type="Proteomes" id="UP000033070"/>
    </source>
</evidence>
<evidence type="ECO:0000313" key="2">
    <source>
        <dbReference type="EMBL" id="BBE51591.1"/>
    </source>
</evidence>
<dbReference type="InterPro" id="IPR052533">
    <property type="entry name" value="WalJ/YycJ-like"/>
</dbReference>
<sequence>MRFASLGSGSEGNALVVCAGQTCVLVDCGFSLRETERRLARLNLTASQLSGILVTHEHGDHIAGVSKLAKRHNLPVWITHGTLRAQRSAFERDVILTEIHPEESFSVGDIEVHPYSVPHDSIEPVQYVLFDGQHRLGVLTDAGHVTPHIESMLNGCDALVLECNHDAEMLARGNYPQSLKQRVGGHYGHLNNQQSAALLSKIDCGRLQHLVAAHLSQRNNSPELAVRALSGALNCTADWIAVATQTEGVGWRELV</sequence>
<dbReference type="KEGG" id="fam:OYT1_ch2066"/>
<dbReference type="RefSeq" id="WP_062626245.1">
    <property type="nucleotide sequence ID" value="NZ_AP018738.1"/>
</dbReference>
<dbReference type="Gene3D" id="3.60.15.10">
    <property type="entry name" value="Ribonuclease Z/Hydroxyacylglutathione hydrolase-like"/>
    <property type="match status" value="1"/>
</dbReference>